<keyword evidence="2" id="KW-0547">Nucleotide-binding</keyword>
<dbReference type="EMBL" id="JBHMBW010000035">
    <property type="protein sequence ID" value="MFB9627612.1"/>
    <property type="molecule type" value="Genomic_DNA"/>
</dbReference>
<accession>A0ABV5S7F3</accession>
<sequence length="400" mass="44563">MTIRTLPAKHFNTTGPCDPRRHYLLPPTPQLPQVRKLIERDRYFVLHAPRQTGKTTILDALASELIAEGDTAALSFSCERAKIFSDDIAATEAILLDSLREAADLSGWLDELLPPDSGPEGQAGTRFGKALSEWCRRCPRRVVLFLDDFDALQGTSLISILSQLRHGYNARHKGFPFPASVVLCGLRDLRDYKVASGGDPARLSPASSFNILADSLRLGDFTTDQIAELYDQHTQETGQEFTKDAVHRAFELTKGQPWLVNALAHEITSEMGVSGAITTAQVDEAKERLIRKRPIHLDALMTRLYEPRVERVIRAVMEGILPGTDAYLHDEVSYVRNLDLIRGSGAPEIANPIYREFLLHHSPLCADLLRREQQGPFTDEALTEARMRIFGSPAQNGGRM</sequence>
<organism evidence="2 3">
    <name type="scientific">Nonomuraea helvata</name>
    <dbReference type="NCBI Taxonomy" id="37484"/>
    <lineage>
        <taxon>Bacteria</taxon>
        <taxon>Bacillati</taxon>
        <taxon>Actinomycetota</taxon>
        <taxon>Actinomycetes</taxon>
        <taxon>Streptosporangiales</taxon>
        <taxon>Streptosporangiaceae</taxon>
        <taxon>Nonomuraea</taxon>
    </lineage>
</organism>
<dbReference type="SUPFAM" id="SSF52540">
    <property type="entry name" value="P-loop containing nucleoside triphosphate hydrolases"/>
    <property type="match status" value="1"/>
</dbReference>
<proteinExistence type="predicted"/>
<evidence type="ECO:0000313" key="3">
    <source>
        <dbReference type="Proteomes" id="UP001589532"/>
    </source>
</evidence>
<protein>
    <submittedName>
        <fullName evidence="2">ATP-binding protein</fullName>
    </submittedName>
</protein>
<dbReference type="InterPro" id="IPR027417">
    <property type="entry name" value="P-loop_NTPase"/>
</dbReference>
<dbReference type="InterPro" id="IPR049945">
    <property type="entry name" value="AAA_22"/>
</dbReference>
<evidence type="ECO:0000259" key="1">
    <source>
        <dbReference type="Pfam" id="PF13401"/>
    </source>
</evidence>
<name>A0ABV5S7F3_9ACTN</name>
<gene>
    <name evidence="2" type="ORF">ACFFSA_31410</name>
</gene>
<reference evidence="2 3" key="1">
    <citation type="submission" date="2024-09" db="EMBL/GenBank/DDBJ databases">
        <authorList>
            <person name="Sun Q."/>
            <person name="Mori K."/>
        </authorList>
    </citation>
    <scope>NUCLEOTIDE SEQUENCE [LARGE SCALE GENOMIC DNA]</scope>
    <source>
        <strain evidence="2 3">JCM 3143</strain>
    </source>
</reference>
<dbReference type="RefSeq" id="WP_344988269.1">
    <property type="nucleotide sequence ID" value="NZ_BAAAXV010000002.1"/>
</dbReference>
<keyword evidence="3" id="KW-1185">Reference proteome</keyword>
<dbReference type="GO" id="GO:0005524">
    <property type="term" value="F:ATP binding"/>
    <property type="evidence" value="ECO:0007669"/>
    <property type="project" value="UniProtKB-KW"/>
</dbReference>
<evidence type="ECO:0000313" key="2">
    <source>
        <dbReference type="EMBL" id="MFB9627612.1"/>
    </source>
</evidence>
<keyword evidence="2" id="KW-0067">ATP-binding</keyword>
<dbReference type="Gene3D" id="3.40.50.300">
    <property type="entry name" value="P-loop containing nucleotide triphosphate hydrolases"/>
    <property type="match status" value="1"/>
</dbReference>
<comment type="caution">
    <text evidence="2">The sequence shown here is derived from an EMBL/GenBank/DDBJ whole genome shotgun (WGS) entry which is preliminary data.</text>
</comment>
<feature type="domain" description="ORC1/DEAH AAA+ ATPase" evidence="1">
    <location>
        <begin position="41"/>
        <end position="191"/>
    </location>
</feature>
<dbReference type="Pfam" id="PF13401">
    <property type="entry name" value="AAA_22"/>
    <property type="match status" value="1"/>
</dbReference>
<dbReference type="Proteomes" id="UP001589532">
    <property type="component" value="Unassembled WGS sequence"/>
</dbReference>